<accession>A0A517DNX0</accession>
<evidence type="ECO:0000259" key="1">
    <source>
        <dbReference type="Pfam" id="PF13649"/>
    </source>
</evidence>
<protein>
    <submittedName>
        <fullName evidence="2">Methyltransferase domain protein</fullName>
    </submittedName>
</protein>
<dbReference type="EMBL" id="CP036259">
    <property type="protein sequence ID" value="QDR79063.1"/>
    <property type="molecule type" value="Genomic_DNA"/>
</dbReference>
<organism evidence="2 3">
    <name type="scientific">Sporomusa termitida</name>
    <dbReference type="NCBI Taxonomy" id="2377"/>
    <lineage>
        <taxon>Bacteria</taxon>
        <taxon>Bacillati</taxon>
        <taxon>Bacillota</taxon>
        <taxon>Negativicutes</taxon>
        <taxon>Selenomonadales</taxon>
        <taxon>Sporomusaceae</taxon>
        <taxon>Sporomusa</taxon>
    </lineage>
</organism>
<dbReference type="PANTHER" id="PTHR43667">
    <property type="entry name" value="CYCLOPROPANE-FATTY-ACYL-PHOSPHOLIPID SYNTHASE"/>
    <property type="match status" value="1"/>
</dbReference>
<dbReference type="Proteomes" id="UP000320776">
    <property type="component" value="Chromosome"/>
</dbReference>
<dbReference type="KEGG" id="sted:SPTER_03220"/>
<sequence>MDSQLADEPLNNVRFWDRAWQNANKKAGRRPPDPKLWQEYWNSFSSRYAEHNETSKTVHQDIIARLVAHGTIKPGDTLLDIGCGPGTYALPLAAYDVKVTGLDTSPGMLAALSGQAGKAGLEKNITPLLADWQDIAPSPAYDITFAAKSPAINNYDSLMKMTKVARRVCCLIGFAGKHDISLRRLLWEKLLQEPAPGPSFDIIYPLNILYQEGYRPNLTFTTYGQTTQEPLPYLIDHYISYFSVLGVTGAETENTIRTILASIAIDGYCAETSETTVGIMWWQV</sequence>
<dbReference type="PANTHER" id="PTHR43667:SF2">
    <property type="entry name" value="FATTY ACID C-METHYL TRANSFERASE"/>
    <property type="match status" value="1"/>
</dbReference>
<keyword evidence="3" id="KW-1185">Reference proteome</keyword>
<dbReference type="GO" id="GO:0032259">
    <property type="term" value="P:methylation"/>
    <property type="evidence" value="ECO:0007669"/>
    <property type="project" value="UniProtKB-KW"/>
</dbReference>
<dbReference type="Pfam" id="PF13649">
    <property type="entry name" value="Methyltransf_25"/>
    <property type="match status" value="1"/>
</dbReference>
<keyword evidence="2" id="KW-0808">Transferase</keyword>
<dbReference type="RefSeq" id="WP_170233098.1">
    <property type="nucleotide sequence ID" value="NZ_CP036259.1"/>
</dbReference>
<dbReference type="InterPro" id="IPR050723">
    <property type="entry name" value="CFA/CMAS"/>
</dbReference>
<dbReference type="GO" id="GO:0008168">
    <property type="term" value="F:methyltransferase activity"/>
    <property type="evidence" value="ECO:0007669"/>
    <property type="project" value="UniProtKB-KW"/>
</dbReference>
<proteinExistence type="predicted"/>
<evidence type="ECO:0000313" key="3">
    <source>
        <dbReference type="Proteomes" id="UP000320776"/>
    </source>
</evidence>
<dbReference type="InterPro" id="IPR029063">
    <property type="entry name" value="SAM-dependent_MTases_sf"/>
</dbReference>
<dbReference type="SUPFAM" id="SSF53335">
    <property type="entry name" value="S-adenosyl-L-methionine-dependent methyltransferases"/>
    <property type="match status" value="1"/>
</dbReference>
<reference evidence="2 3" key="1">
    <citation type="submission" date="2019-02" db="EMBL/GenBank/DDBJ databases">
        <title>Closed genome of Sporomusa termitida DSM 4440.</title>
        <authorList>
            <person name="Poehlein A."/>
            <person name="Daniel R."/>
        </authorList>
    </citation>
    <scope>NUCLEOTIDE SEQUENCE [LARGE SCALE GENOMIC DNA]</scope>
    <source>
        <strain evidence="2 3">DSM 4440</strain>
    </source>
</reference>
<gene>
    <name evidence="2" type="ORF">SPTER_03220</name>
</gene>
<dbReference type="InterPro" id="IPR041698">
    <property type="entry name" value="Methyltransf_25"/>
</dbReference>
<dbReference type="AlphaFoldDB" id="A0A517DNX0"/>
<dbReference type="Gene3D" id="3.40.50.150">
    <property type="entry name" value="Vaccinia Virus protein VP39"/>
    <property type="match status" value="1"/>
</dbReference>
<dbReference type="CDD" id="cd02440">
    <property type="entry name" value="AdoMet_MTases"/>
    <property type="match status" value="1"/>
</dbReference>
<feature type="domain" description="Methyltransferase" evidence="1">
    <location>
        <begin position="79"/>
        <end position="168"/>
    </location>
</feature>
<name>A0A517DNX0_9FIRM</name>
<keyword evidence="2" id="KW-0489">Methyltransferase</keyword>
<evidence type="ECO:0000313" key="2">
    <source>
        <dbReference type="EMBL" id="QDR79063.1"/>
    </source>
</evidence>